<organism evidence="1 2">
    <name type="scientific">Acinetobacter bereziniae</name>
    <name type="common">Acinetobacter genomosp. 10</name>
    <dbReference type="NCBI Taxonomy" id="106648"/>
    <lineage>
        <taxon>Bacteria</taxon>
        <taxon>Pseudomonadati</taxon>
        <taxon>Pseudomonadota</taxon>
        <taxon>Gammaproteobacteria</taxon>
        <taxon>Moraxellales</taxon>
        <taxon>Moraxellaceae</taxon>
        <taxon>Acinetobacter</taxon>
    </lineage>
</organism>
<proteinExistence type="predicted"/>
<dbReference type="RefSeq" id="WP_005032035.1">
    <property type="nucleotide sequence ID" value="NZ_BBLJ01000048.1"/>
</dbReference>
<name>A0A430GLF5_ACIBZ</name>
<evidence type="ECO:0000313" key="2">
    <source>
        <dbReference type="Proteomes" id="UP000644140"/>
    </source>
</evidence>
<protein>
    <submittedName>
        <fullName evidence="1">Uncharacterized protein</fullName>
    </submittedName>
</protein>
<dbReference type="GeneID" id="69462888"/>
<dbReference type="AlphaFoldDB" id="A0A430GLF5"/>
<gene>
    <name evidence="1" type="ORF">I9054_009290</name>
</gene>
<dbReference type="EMBL" id="CP092085">
    <property type="protein sequence ID" value="UUN99615.1"/>
    <property type="molecule type" value="Genomic_DNA"/>
</dbReference>
<accession>A0A430GLF5</accession>
<dbReference type="KEGG" id="aber:BSR55_12220"/>
<sequence>MQKIKDYFQKLCCSFPVEKILNSFVVVIIALMIVLATLALLRPISPEQYQYVIQYSQQAAYPQTQNIAKQLQHQDQISVADYLRLLRAYHFEHQRVREYPAVDITDPE</sequence>
<reference evidence="1" key="1">
    <citation type="submission" date="2022-02" db="EMBL/GenBank/DDBJ databases">
        <title>Characterization of Tn125 harboring carbapenem-resistant Acinetobacter bereziniae clinical isolates.</title>
        <authorList>
            <person name="Wong N.-K."/>
            <person name="Pan Q."/>
        </authorList>
    </citation>
    <scope>NUCLEOTIDE SEQUENCE</scope>
    <source>
        <strain evidence="1">GD03393</strain>
    </source>
</reference>
<evidence type="ECO:0000313" key="1">
    <source>
        <dbReference type="EMBL" id="UUN99615.1"/>
    </source>
</evidence>
<dbReference type="Proteomes" id="UP000644140">
    <property type="component" value="Chromosome"/>
</dbReference>